<accession>A0A7W2A7A5</accession>
<sequence>MAKYYGKYEMNETQTPNAMTWLQLGDEVHLVNRVGKKMGFTVKNTYKYNNKIVYVTDRFGIVYADELRNVPVPSLQN</sequence>
<comment type="caution">
    <text evidence="1">The sequence shown here is derived from an EMBL/GenBank/DDBJ whole genome shotgun (WGS) entry which is preliminary data.</text>
</comment>
<name>A0A7W2A7A5_9BACL</name>
<dbReference type="Proteomes" id="UP000535491">
    <property type="component" value="Unassembled WGS sequence"/>
</dbReference>
<dbReference type="EMBL" id="JACEIQ010000006">
    <property type="protein sequence ID" value="MBA4494326.1"/>
    <property type="molecule type" value="Genomic_DNA"/>
</dbReference>
<protein>
    <submittedName>
        <fullName evidence="1">Uncharacterized protein</fullName>
    </submittedName>
</protein>
<reference evidence="1 2" key="1">
    <citation type="submission" date="2020-07" db="EMBL/GenBank/DDBJ databases">
        <authorList>
            <person name="Feng H."/>
        </authorList>
    </citation>
    <scope>NUCLEOTIDE SEQUENCE [LARGE SCALE GENOMIC DNA]</scope>
    <source>
        <strain evidence="2">s-10</strain>
    </source>
</reference>
<evidence type="ECO:0000313" key="1">
    <source>
        <dbReference type="EMBL" id="MBA4494326.1"/>
    </source>
</evidence>
<keyword evidence="2" id="KW-1185">Reference proteome</keyword>
<dbReference type="AlphaFoldDB" id="A0A7W2A7A5"/>
<evidence type="ECO:0000313" key="2">
    <source>
        <dbReference type="Proteomes" id="UP000535491"/>
    </source>
</evidence>
<dbReference type="RefSeq" id="WP_181751564.1">
    <property type="nucleotide sequence ID" value="NZ_JACEIQ010000006.1"/>
</dbReference>
<proteinExistence type="predicted"/>
<organism evidence="1 2">
    <name type="scientific">Paenactinomyces guangxiensis</name>
    <dbReference type="NCBI Taxonomy" id="1490290"/>
    <lineage>
        <taxon>Bacteria</taxon>
        <taxon>Bacillati</taxon>
        <taxon>Bacillota</taxon>
        <taxon>Bacilli</taxon>
        <taxon>Bacillales</taxon>
        <taxon>Thermoactinomycetaceae</taxon>
        <taxon>Paenactinomyces</taxon>
    </lineage>
</organism>
<gene>
    <name evidence="1" type="ORF">H1191_08410</name>
</gene>